<dbReference type="EMBL" id="BSXS01002073">
    <property type="protein sequence ID" value="GME78138.1"/>
    <property type="molecule type" value="Genomic_DNA"/>
</dbReference>
<organism evidence="1 2">
    <name type="scientific">Ambrosiozyma monospora</name>
    <name type="common">Yeast</name>
    <name type="synonym">Endomycopsis monosporus</name>
    <dbReference type="NCBI Taxonomy" id="43982"/>
    <lineage>
        <taxon>Eukaryota</taxon>
        <taxon>Fungi</taxon>
        <taxon>Dikarya</taxon>
        <taxon>Ascomycota</taxon>
        <taxon>Saccharomycotina</taxon>
        <taxon>Pichiomycetes</taxon>
        <taxon>Pichiales</taxon>
        <taxon>Pichiaceae</taxon>
        <taxon>Ambrosiozyma</taxon>
    </lineage>
</organism>
<protein>
    <submittedName>
        <fullName evidence="1">Unnamed protein product</fullName>
    </submittedName>
</protein>
<evidence type="ECO:0000313" key="2">
    <source>
        <dbReference type="Proteomes" id="UP001165064"/>
    </source>
</evidence>
<keyword evidence="2" id="KW-1185">Reference proteome</keyword>
<gene>
    <name evidence="1" type="ORF">Amon02_000332300</name>
</gene>
<sequence length="295" mass="32735">MPETNTGNNNSGYLQRMAKAHTNPNDAIELSSYYVPDGKQDVVKVYNDSYSNQEQIFPEDQLRVKKPFFKNLADSFKRVEPPKLDPTLSDMERSNILASHSQLKRRLHGRHLQMIAIGGAIGSGLFVGSGTALRHGGPASVLISWILSGSMMYCTTQALGEMAVAFPVSGCYVQYNSRFLSPALGFAMAWNYTLNWFVSLPLELVSASITIKFWNKDINAAAWVSIFYFAVVFINLFGVRGYGEVEFCLSLIKVLTIIGFIILAIIMDCGGVPTSKEGYIGTKNDWFNCCRNCQS</sequence>
<name>A0ACB5T0P1_AMBMO</name>
<accession>A0ACB5T0P1</accession>
<reference evidence="1" key="1">
    <citation type="submission" date="2023-04" db="EMBL/GenBank/DDBJ databases">
        <title>Ambrosiozyma monospora NBRC 10751.</title>
        <authorList>
            <person name="Ichikawa N."/>
            <person name="Sato H."/>
            <person name="Tonouchi N."/>
        </authorList>
    </citation>
    <scope>NUCLEOTIDE SEQUENCE</scope>
    <source>
        <strain evidence="1">NBRC 10751</strain>
    </source>
</reference>
<proteinExistence type="predicted"/>
<evidence type="ECO:0000313" key="1">
    <source>
        <dbReference type="EMBL" id="GME78138.1"/>
    </source>
</evidence>
<dbReference type="Proteomes" id="UP001165064">
    <property type="component" value="Unassembled WGS sequence"/>
</dbReference>
<comment type="caution">
    <text evidence="1">The sequence shown here is derived from an EMBL/GenBank/DDBJ whole genome shotgun (WGS) entry which is preliminary data.</text>
</comment>